<dbReference type="AlphaFoldDB" id="A0A3L8Q2U8"/>
<organism evidence="2 3">
    <name type="scientific">Parashewanella curva</name>
    <dbReference type="NCBI Taxonomy" id="2338552"/>
    <lineage>
        <taxon>Bacteria</taxon>
        <taxon>Pseudomonadati</taxon>
        <taxon>Pseudomonadota</taxon>
        <taxon>Gammaproteobacteria</taxon>
        <taxon>Alteromonadales</taxon>
        <taxon>Shewanellaceae</taxon>
        <taxon>Parashewanella</taxon>
    </lineage>
</organism>
<evidence type="ECO:0000256" key="1">
    <source>
        <dbReference type="SAM" id="SignalP"/>
    </source>
</evidence>
<dbReference type="Pfam" id="PF04338">
    <property type="entry name" value="DUF481"/>
    <property type="match status" value="1"/>
</dbReference>
<comment type="caution">
    <text evidence="2">The sequence shown here is derived from an EMBL/GenBank/DDBJ whole genome shotgun (WGS) entry which is preliminary data.</text>
</comment>
<reference evidence="2 3" key="1">
    <citation type="submission" date="2018-09" db="EMBL/GenBank/DDBJ databases">
        <title>Phylogeny of the Shewanellaceae, and recommendation for two new genera, Pseudoshewanella and Parashewanella.</title>
        <authorList>
            <person name="Wang G."/>
        </authorList>
    </citation>
    <scope>NUCLEOTIDE SEQUENCE [LARGE SCALE GENOMIC DNA]</scope>
    <source>
        <strain evidence="2 3">C51</strain>
    </source>
</reference>
<dbReference type="RefSeq" id="WP_121837427.1">
    <property type="nucleotide sequence ID" value="NZ_ML014755.1"/>
</dbReference>
<evidence type="ECO:0000313" key="3">
    <source>
        <dbReference type="Proteomes" id="UP000281474"/>
    </source>
</evidence>
<proteinExistence type="predicted"/>
<dbReference type="InterPro" id="IPR007433">
    <property type="entry name" value="DUF481"/>
</dbReference>
<gene>
    <name evidence="2" type="ORF">D5018_02570</name>
</gene>
<name>A0A3L8Q2U8_9GAMM</name>
<feature type="chain" id="PRO_5017952229" evidence="1">
    <location>
        <begin position="19"/>
        <end position="245"/>
    </location>
</feature>
<evidence type="ECO:0000313" key="2">
    <source>
        <dbReference type="EMBL" id="RLV61379.1"/>
    </source>
</evidence>
<protein>
    <submittedName>
        <fullName evidence="2">DUF481 domain-containing protein</fullName>
    </submittedName>
</protein>
<keyword evidence="1" id="KW-0732">Signal</keyword>
<feature type="signal peptide" evidence="1">
    <location>
        <begin position="1"/>
        <end position="18"/>
    </location>
</feature>
<keyword evidence="3" id="KW-1185">Reference proteome</keyword>
<dbReference type="OrthoDB" id="5292716at2"/>
<sequence>MKHIIGSLFILLPCTAMANSNWVPGPATFGGTTEFGGTFTTGNTKTSSIKGKVDLKHELGNWENEYIVEGLYKKDESDGKSETTASRYQIGAQGNYRFDEDNYMFANATYENDRFRGFDYRISTAAGYGHKFFDDGGDLLKAEFGPGYVYTKPLANSSANENDKNLVAHINAEFQKKISESATFSQKMTADWGERLDVRSESALSTKVIGALAMKFGVTVRYSSKPLDEKKSTDTETTLTLLYSF</sequence>
<accession>A0A3L8Q2U8</accession>
<dbReference type="Proteomes" id="UP000281474">
    <property type="component" value="Unassembled WGS sequence"/>
</dbReference>
<dbReference type="EMBL" id="QZEI01000004">
    <property type="protein sequence ID" value="RLV61379.1"/>
    <property type="molecule type" value="Genomic_DNA"/>
</dbReference>